<proteinExistence type="predicted"/>
<dbReference type="RefSeq" id="WP_091431753.1">
    <property type="nucleotide sequence ID" value="NZ_FOJB01000001.1"/>
</dbReference>
<reference evidence="1 2" key="1">
    <citation type="submission" date="2016-10" db="EMBL/GenBank/DDBJ databases">
        <authorList>
            <person name="de Groot N.N."/>
        </authorList>
    </citation>
    <scope>NUCLEOTIDE SEQUENCE [LARGE SCALE GENOMIC DNA]</scope>
    <source>
        <strain evidence="1 2">DSM 29439</strain>
    </source>
</reference>
<dbReference type="PANTHER" id="PTHR30087:SF1">
    <property type="entry name" value="HYPOTHETICAL CYTOSOLIC PROTEIN"/>
    <property type="match status" value="1"/>
</dbReference>
<evidence type="ECO:0000313" key="2">
    <source>
        <dbReference type="Proteomes" id="UP000199650"/>
    </source>
</evidence>
<dbReference type="Proteomes" id="UP000199650">
    <property type="component" value="Unassembled WGS sequence"/>
</dbReference>
<gene>
    <name evidence="1" type="ORF">SAMN05444851_2995</name>
</gene>
<organism evidence="1 2">
    <name type="scientific">Aliiroseovarius sediminilitoris</name>
    <dbReference type="NCBI Taxonomy" id="1173584"/>
    <lineage>
        <taxon>Bacteria</taxon>
        <taxon>Pseudomonadati</taxon>
        <taxon>Pseudomonadota</taxon>
        <taxon>Alphaproteobacteria</taxon>
        <taxon>Rhodobacterales</taxon>
        <taxon>Paracoccaceae</taxon>
        <taxon>Aliiroseovarius</taxon>
    </lineage>
</organism>
<dbReference type="AlphaFoldDB" id="A0A1I0QVF3"/>
<keyword evidence="2" id="KW-1185">Reference proteome</keyword>
<dbReference type="OrthoDB" id="495783at2"/>
<dbReference type="InterPro" id="IPR007553">
    <property type="entry name" value="2-thiour_desulf"/>
</dbReference>
<dbReference type="PANTHER" id="PTHR30087">
    <property type="entry name" value="INNER MEMBRANE PROTEIN"/>
    <property type="match status" value="1"/>
</dbReference>
<evidence type="ECO:0000313" key="1">
    <source>
        <dbReference type="EMBL" id="SEW31647.1"/>
    </source>
</evidence>
<sequence>MSRLLVSACLMGQKVRYDGQSKTFLHACLSRWKAEGRLVPFCPELAGGLAVPRLPAEIEPDYGGDDVLAGRARVLDNAGTNVTAAFVTGAKRAVEMARSQGCTYALLTEASPSCGSTLLYSGHHDGAQRIGFGVTTAALRAAGVAVYAPNQIDALTRDCAW</sequence>
<dbReference type="EMBL" id="FOJB01000001">
    <property type="protein sequence ID" value="SEW31647.1"/>
    <property type="molecule type" value="Genomic_DNA"/>
</dbReference>
<accession>A0A1I0QVF3</accession>
<name>A0A1I0QVF3_9RHOB</name>
<protein>
    <submittedName>
        <fullName evidence="1">Uncharacterized conserved protein YbbK, DUF523 family</fullName>
    </submittedName>
</protein>
<dbReference type="Pfam" id="PF04463">
    <property type="entry name" value="2-thiour_desulf"/>
    <property type="match status" value="1"/>
</dbReference>
<dbReference type="STRING" id="1173584.SAMN05444851_2995"/>